<dbReference type="AlphaFoldDB" id="A0A1I3LS82"/>
<dbReference type="OrthoDB" id="9818104at2"/>
<dbReference type="Proteomes" id="UP000182737">
    <property type="component" value="Unassembled WGS sequence"/>
</dbReference>
<name>A0A1I3LS82_9SPIR</name>
<accession>A0A1I3LS82</accession>
<dbReference type="RefSeq" id="WP_074932421.1">
    <property type="nucleotide sequence ID" value="NZ_FORI01000007.1"/>
</dbReference>
<sequence>MEILDKILEINTYTELVSYFKEVISQLGKTRIKALYHTSGMSDFIDGELYIVFEDNRALVIANKLTSFGCYEFQSKYNIWYNAHFPKRENEFTIKVKGKYIETFRAIPFSESFRTHPSIEEYAPEGGDYYSRAGLFLNTGDILSFYGYSAEMDGYMGLDYAERKPVILRISPDFNSTFYSNYNEHFSYNQDVFIKYKNYGKLIVPGMKELITEYTTLQENVLNSGTDNPYMDEETRQYFKTISREITELIQQKLPKRYRVIPDDYWESFL</sequence>
<keyword evidence="2" id="KW-1185">Reference proteome</keyword>
<gene>
    <name evidence="1" type="ORF">SAMN04487775_107164</name>
</gene>
<dbReference type="EMBL" id="FORI01000007">
    <property type="protein sequence ID" value="SFI87609.1"/>
    <property type="molecule type" value="Genomic_DNA"/>
</dbReference>
<proteinExistence type="predicted"/>
<organism evidence="1 2">
    <name type="scientific">Treponema bryantii</name>
    <dbReference type="NCBI Taxonomy" id="163"/>
    <lineage>
        <taxon>Bacteria</taxon>
        <taxon>Pseudomonadati</taxon>
        <taxon>Spirochaetota</taxon>
        <taxon>Spirochaetia</taxon>
        <taxon>Spirochaetales</taxon>
        <taxon>Treponemataceae</taxon>
        <taxon>Treponema</taxon>
    </lineage>
</organism>
<evidence type="ECO:0000313" key="2">
    <source>
        <dbReference type="Proteomes" id="UP000182737"/>
    </source>
</evidence>
<reference evidence="2" key="1">
    <citation type="submission" date="2016-10" db="EMBL/GenBank/DDBJ databases">
        <authorList>
            <person name="Varghese N."/>
            <person name="Submissions S."/>
        </authorList>
    </citation>
    <scope>NUCLEOTIDE SEQUENCE [LARGE SCALE GENOMIC DNA]</scope>
    <source>
        <strain evidence="2">XBD1002</strain>
    </source>
</reference>
<protein>
    <submittedName>
        <fullName evidence="1">Uncharacterized protein</fullName>
    </submittedName>
</protein>
<evidence type="ECO:0000313" key="1">
    <source>
        <dbReference type="EMBL" id="SFI87609.1"/>
    </source>
</evidence>